<organism evidence="1 2">
    <name type="scientific">Desulfobotulus pelophilus</name>
    <dbReference type="NCBI Taxonomy" id="2823377"/>
    <lineage>
        <taxon>Bacteria</taxon>
        <taxon>Pseudomonadati</taxon>
        <taxon>Thermodesulfobacteriota</taxon>
        <taxon>Desulfobacteria</taxon>
        <taxon>Desulfobacterales</taxon>
        <taxon>Desulfobacteraceae</taxon>
        <taxon>Desulfobotulus</taxon>
    </lineage>
</organism>
<dbReference type="EMBL" id="JAPFPW010000002">
    <property type="protein sequence ID" value="MCW7753028.1"/>
    <property type="molecule type" value="Genomic_DNA"/>
</dbReference>
<protein>
    <submittedName>
        <fullName evidence="1">Uncharacterized protein</fullName>
    </submittedName>
</protein>
<comment type="caution">
    <text evidence="1">The sequence shown here is derived from an EMBL/GenBank/DDBJ whole genome shotgun (WGS) entry which is preliminary data.</text>
</comment>
<sequence length="47" mass="5334">MVAELGMDENWQTIHLVFFLKEVRNVLVREVPLAMAESPGHPGEDVE</sequence>
<reference evidence="1 2" key="1">
    <citation type="submission" date="2022-11" db="EMBL/GenBank/DDBJ databases">
        <title>Desulfobotulus tamanensis H1 sp. nov. - anaerobic, alkaliphilic, sulphate reducing bacterium isolated from terrestrial mud volcano.</title>
        <authorList>
            <person name="Frolova A."/>
            <person name="Merkel A.Y."/>
            <person name="Slobodkin A.I."/>
        </authorList>
    </citation>
    <scope>NUCLEOTIDE SEQUENCE [LARGE SCALE GENOMIC DNA]</scope>
    <source>
        <strain evidence="1 2">H1</strain>
    </source>
</reference>
<evidence type="ECO:0000313" key="1">
    <source>
        <dbReference type="EMBL" id="MCW7753028.1"/>
    </source>
</evidence>
<keyword evidence="2" id="KW-1185">Reference proteome</keyword>
<name>A0ABT3N6E2_9BACT</name>
<evidence type="ECO:0000313" key="2">
    <source>
        <dbReference type="Proteomes" id="UP001209681"/>
    </source>
</evidence>
<gene>
    <name evidence="1" type="ORF">OOT00_03400</name>
</gene>
<proteinExistence type="predicted"/>
<dbReference type="Proteomes" id="UP001209681">
    <property type="component" value="Unassembled WGS sequence"/>
</dbReference>
<dbReference type="RefSeq" id="WP_265423885.1">
    <property type="nucleotide sequence ID" value="NZ_JAPFPW010000002.1"/>
</dbReference>
<accession>A0ABT3N6E2</accession>